<keyword evidence="3" id="KW-0539">Nucleus</keyword>
<feature type="coiled-coil region" evidence="4">
    <location>
        <begin position="226"/>
        <end position="270"/>
    </location>
</feature>
<dbReference type="SMART" id="SM00968">
    <property type="entry name" value="SMC_hinge"/>
    <property type="match status" value="1"/>
</dbReference>
<dbReference type="PIRSF" id="PIRSF005719">
    <property type="entry name" value="SMC"/>
    <property type="match status" value="1"/>
</dbReference>
<comment type="subcellular location">
    <subcellularLocation>
        <location evidence="1 3">Nucleus</location>
    </subcellularLocation>
</comment>
<comment type="similarity">
    <text evidence="3">Belongs to the SMC family.</text>
</comment>
<evidence type="ECO:0000256" key="2">
    <source>
        <dbReference type="ARBA" id="ARBA00023054"/>
    </source>
</evidence>
<evidence type="ECO:0000313" key="8">
    <source>
        <dbReference type="Proteomes" id="UP000591131"/>
    </source>
</evidence>
<dbReference type="SUPFAM" id="SSF75553">
    <property type="entry name" value="Smc hinge domain"/>
    <property type="match status" value="1"/>
</dbReference>
<organism evidence="7 8">
    <name type="scientific">Perkinsus chesapeaki</name>
    <name type="common">Clam parasite</name>
    <name type="synonym">Perkinsus andrewsi</name>
    <dbReference type="NCBI Taxonomy" id="330153"/>
    <lineage>
        <taxon>Eukaryota</taxon>
        <taxon>Sar</taxon>
        <taxon>Alveolata</taxon>
        <taxon>Perkinsozoa</taxon>
        <taxon>Perkinsea</taxon>
        <taxon>Perkinsida</taxon>
        <taxon>Perkinsidae</taxon>
        <taxon>Perkinsus</taxon>
    </lineage>
</organism>
<dbReference type="GO" id="GO:0005694">
    <property type="term" value="C:chromosome"/>
    <property type="evidence" value="ECO:0007669"/>
    <property type="project" value="InterPro"/>
</dbReference>
<evidence type="ECO:0000313" key="7">
    <source>
        <dbReference type="EMBL" id="KAF4663164.1"/>
    </source>
</evidence>
<feature type="domain" description="SMC hinge" evidence="6">
    <location>
        <begin position="577"/>
        <end position="716"/>
    </location>
</feature>
<evidence type="ECO:0000256" key="5">
    <source>
        <dbReference type="SAM" id="MobiDB-lite"/>
    </source>
</evidence>
<feature type="coiled-coil region" evidence="4">
    <location>
        <begin position="314"/>
        <end position="362"/>
    </location>
</feature>
<feature type="region of interest" description="Disordered" evidence="5">
    <location>
        <begin position="130"/>
        <end position="153"/>
    </location>
</feature>
<dbReference type="Gene3D" id="1.10.287.1490">
    <property type="match status" value="1"/>
</dbReference>
<dbReference type="Proteomes" id="UP000591131">
    <property type="component" value="Unassembled WGS sequence"/>
</dbReference>
<dbReference type="Pfam" id="PF06470">
    <property type="entry name" value="SMC_hinge"/>
    <property type="match status" value="1"/>
</dbReference>
<dbReference type="Pfam" id="PF02463">
    <property type="entry name" value="SMC_N"/>
    <property type="match status" value="1"/>
</dbReference>
<protein>
    <recommendedName>
        <fullName evidence="3">Structural maintenance of chromosomes protein</fullName>
    </recommendedName>
</protein>
<dbReference type="InterPro" id="IPR010935">
    <property type="entry name" value="SMC_hinge"/>
</dbReference>
<dbReference type="Gene3D" id="1.20.1060.20">
    <property type="match status" value="1"/>
</dbReference>
<sequence length="1413" mass="159048">MSPIVDNNMAAAADVNINPTTQSGEELPVDSTAEEEEDRVPLVLTGVIGPNGSGKSNLLDAVCFCLCVGAKRLRNDRLKSLVNSNHVMESEGGRCTATASLTVRIEEEQENDTGRIHTVDTTFTRCVTTNAQQHQQHNNEDDDGGVVRGSSSSTYRVNGRVCTQGEYKEELLRHHLDADAPFFLVLQGQIDKLLSKDDAMSITKAIESASGSWRYKKDYDIVSRKKYNAEENVNRLIGKRKQVNQELQALTAQVQEADRYKEKKAELDKKQIDKITYSLYEIEKEVDGLLESSEGLLEDYEDVKASVQEAKIRQANAGSERKKINQEYQRLEKKLDKVRRKKDEVEITLAETRGKRKELVNRNIDISRGKVEALENTINGIVIKVGELDEAMEEVNTRRSNVDNDIGGGGILTDDIIQECQVVNEKAEEVAASIESSLKVCKEQKALLSQSIKDGKANIRRLEEAKGVRQQELEDVEDKLNNLQEQLHDREGNLAEERRQYKERTDARAIVVGEIEEAKSERRKVAEELSSMRAANREYDRAAKLRGNVEQLIKETSARRHDISTHRSLNDGGMRDGMIIGLVSDLVQPSNKKYTSAIKAAIGRQHLEAVVVGNKDDAIRCIKWLKDKRIPPMTFLPIQDMELPGLLLSKDDIPANSGLHRALDCVKAVNQSHIPTHLDVSYISNNTVIQLIQKVHDWLLGKTVVADTLSQARSVLYRSGRRKSPVMLSGIKAVTLDGDKIAKNGNMSNGSQGGVGRGRDGDIWDAQREVAMLEGNVKQKDNDIILLERRLEEFRDIIERGGGGDDVNEGVDPETEMLKSDIGCLKEEKEAIEKEINRIIDMIEAGRKNLDEIEIQHDEATNRIKELEVELSDRTRSFFEDINKRIFGDNNDVNEKDVMSLIRQRNETMDKIERDERLLKQQKAVIDGERQALFGDLERLKETLSGYESHIEKIQEAIGELNNKEQKLMSEIAEGETIEELEEAVAQAAAKKETSTRECDEANNVLKERLDRCNATKTAVSKEEHRLQQLRYHHMQLVRSLLSRQREQQDILNTQDEELQRLPFENAEDALPDLKRILFEEDDTDEGTQDTLDKYDALELRVDEGLIGRILSESSSRRGTRAGAKEVIAILDVEIERLQESLSHLKPNLRAYQRHEEMKLVLNDVIRRIESAKLEATEIGQHFEALKNARKARFNECYHFVRESVMSYYRELTLRNADGGGSQISDDGPFTPDAAAGGGRRRRREGQESHETSGSVYLDAENVDEPYLGVIQFSAHPESDRFVDSNLLSGGEKTIAATALLFALFAWQRPALVLLDEIDAALDRRNLATLCRFVQRRTSRSGTVTNLLQILLVSLKESFYSTTQALIGVYKDPTADASHLLSLDLRPYKEGNPIDKPQSEQSFASSIVGAFGG</sequence>
<proteinExistence type="inferred from homology"/>
<dbReference type="GO" id="GO:0005634">
    <property type="term" value="C:nucleus"/>
    <property type="evidence" value="ECO:0007669"/>
    <property type="project" value="UniProtKB-SubCell"/>
</dbReference>
<keyword evidence="2 4" id="KW-0175">Coiled coil</keyword>
<dbReference type="Gene3D" id="3.30.70.1620">
    <property type="match status" value="1"/>
</dbReference>
<reference evidence="7 8" key="1">
    <citation type="submission" date="2020-04" db="EMBL/GenBank/DDBJ databases">
        <title>Perkinsus chesapeaki whole genome sequence.</title>
        <authorList>
            <person name="Bogema D.R."/>
        </authorList>
    </citation>
    <scope>NUCLEOTIDE SEQUENCE [LARGE SCALE GENOMIC DNA]</scope>
    <source>
        <strain evidence="7">ATCC PRA-425</strain>
    </source>
</reference>
<feature type="region of interest" description="Disordered" evidence="5">
    <location>
        <begin position="1220"/>
        <end position="1256"/>
    </location>
</feature>
<evidence type="ECO:0000256" key="4">
    <source>
        <dbReference type="SAM" id="Coils"/>
    </source>
</evidence>
<evidence type="ECO:0000259" key="6">
    <source>
        <dbReference type="SMART" id="SM00968"/>
    </source>
</evidence>
<dbReference type="OrthoDB" id="5575062at2759"/>
<name>A0A7J6LVB9_PERCH</name>
<dbReference type="InterPro" id="IPR024704">
    <property type="entry name" value="SMC"/>
</dbReference>
<feature type="region of interest" description="Disordered" evidence="5">
    <location>
        <begin position="16"/>
        <end position="36"/>
    </location>
</feature>
<dbReference type="PANTHER" id="PTHR18937">
    <property type="entry name" value="STRUCTURAL MAINTENANCE OF CHROMOSOMES SMC FAMILY MEMBER"/>
    <property type="match status" value="1"/>
</dbReference>
<dbReference type="GO" id="GO:0051276">
    <property type="term" value="P:chromosome organization"/>
    <property type="evidence" value="ECO:0007669"/>
    <property type="project" value="InterPro"/>
</dbReference>
<dbReference type="GO" id="GO:0005524">
    <property type="term" value="F:ATP binding"/>
    <property type="evidence" value="ECO:0007669"/>
    <property type="project" value="InterPro"/>
</dbReference>
<keyword evidence="8" id="KW-1185">Reference proteome</keyword>
<dbReference type="GO" id="GO:0016887">
    <property type="term" value="F:ATP hydrolysis activity"/>
    <property type="evidence" value="ECO:0007669"/>
    <property type="project" value="InterPro"/>
</dbReference>
<feature type="coiled-coil region" evidence="4">
    <location>
        <begin position="815"/>
        <end position="877"/>
    </location>
</feature>
<comment type="caution">
    <text evidence="7">The sequence shown here is derived from an EMBL/GenBank/DDBJ whole genome shotgun (WGS) entry which is preliminary data.</text>
</comment>
<evidence type="ECO:0000256" key="1">
    <source>
        <dbReference type="ARBA" id="ARBA00004123"/>
    </source>
</evidence>
<evidence type="ECO:0000256" key="3">
    <source>
        <dbReference type="PIRNR" id="PIRNR005719"/>
    </source>
</evidence>
<dbReference type="InterPro" id="IPR027417">
    <property type="entry name" value="P-loop_NTPase"/>
</dbReference>
<accession>A0A7J6LVB9</accession>
<feature type="coiled-coil region" evidence="4">
    <location>
        <begin position="937"/>
        <end position="998"/>
    </location>
</feature>
<gene>
    <name evidence="7" type="primary">SMC1B</name>
    <name evidence="7" type="ORF">FOL47_005880</name>
</gene>
<feature type="coiled-coil region" evidence="4">
    <location>
        <begin position="424"/>
        <end position="555"/>
    </location>
</feature>
<dbReference type="InterPro" id="IPR003395">
    <property type="entry name" value="RecF/RecN/SMC_N"/>
</dbReference>
<dbReference type="InterPro" id="IPR036277">
    <property type="entry name" value="SMC_hinge_sf"/>
</dbReference>
<dbReference type="SUPFAM" id="SSF52540">
    <property type="entry name" value="P-loop containing nucleoside triphosphate hydrolases"/>
    <property type="match status" value="2"/>
</dbReference>
<dbReference type="EMBL" id="JAAPAO010000325">
    <property type="protein sequence ID" value="KAF4663164.1"/>
    <property type="molecule type" value="Genomic_DNA"/>
</dbReference>
<dbReference type="Gene3D" id="3.40.50.300">
    <property type="entry name" value="P-loop containing nucleotide triphosphate hydrolases"/>
    <property type="match status" value="2"/>
</dbReference>